<dbReference type="InterPro" id="IPR027597">
    <property type="entry name" value="HprK-rel_B"/>
</dbReference>
<evidence type="ECO:0000313" key="2">
    <source>
        <dbReference type="Proteomes" id="UP000191931"/>
    </source>
</evidence>
<evidence type="ECO:0000313" key="1">
    <source>
        <dbReference type="EMBL" id="SLM32645.1"/>
    </source>
</evidence>
<sequence>MKENMQYNDTCISGTLKEGSNIQGDAHQNRSSGISATEALNENSQEIYGYICEYRKEFPANFEILLKFASCHIRVKVNDESLLNELNRYFDNFVIPFPTEESGIDIEETVDISISAHEAPVLELDIPFTIKQPDPGKRKIKEEYADFSDGRIVRKRLTGMHFFFGREEHLAIGPCLENSNQVINFINNRYIEWELCNGALLGHAAAVAWKGKGAAVAGFSGAGKSTFALHMMNRGTTFISNDRLMIRKRENADNASKEIMHGDNASKGIMHDDNSSKMTMFGVAKLPRINPGTILNNPNLLQIMSDEEIRLFSSLPKEELWELEHKFDASIDECFGPDKFVLEAPMHALAILDWKHTDEPLKVEIVKPRERMDLLPAFMKSTGLFFMPDSHCKMPEPTPDVYADYLSNCTVIEFSGGVDFEKAAEIYIHFLETGSLS</sequence>
<dbReference type="Gene3D" id="3.40.50.300">
    <property type="entry name" value="P-loop containing nucleotide triphosphate hydrolases"/>
    <property type="match status" value="1"/>
</dbReference>
<dbReference type="NCBIfam" id="TIGR04355">
    <property type="entry name" value="HprK_rel_B"/>
    <property type="match status" value="2"/>
</dbReference>
<dbReference type="AlphaFoldDB" id="A0A1W1HJR3"/>
<proteinExistence type="predicted"/>
<dbReference type="SUPFAM" id="SSF53795">
    <property type="entry name" value="PEP carboxykinase-like"/>
    <property type="match status" value="1"/>
</dbReference>
<dbReference type="InterPro" id="IPR027417">
    <property type="entry name" value="P-loop_NTPase"/>
</dbReference>
<keyword evidence="2" id="KW-1185">Reference proteome</keyword>
<dbReference type="EMBL" id="FWEV01000324">
    <property type="protein sequence ID" value="SLM32645.1"/>
    <property type="molecule type" value="Genomic_DNA"/>
</dbReference>
<keyword evidence="1" id="KW-0808">Transferase</keyword>
<protein>
    <submittedName>
        <fullName evidence="1">HPr kinase</fullName>
    </submittedName>
</protein>
<dbReference type="STRING" id="1246637.MTBBW1_790043"/>
<keyword evidence="1" id="KW-0418">Kinase</keyword>
<gene>
    <name evidence="1" type="ORF">MTBBW1_790043</name>
</gene>
<accession>A0A1W1HJR3</accession>
<organism evidence="1 2">
    <name type="scientific">Desulfamplus magnetovallimortis</name>
    <dbReference type="NCBI Taxonomy" id="1246637"/>
    <lineage>
        <taxon>Bacteria</taxon>
        <taxon>Pseudomonadati</taxon>
        <taxon>Thermodesulfobacteriota</taxon>
        <taxon>Desulfobacteria</taxon>
        <taxon>Desulfobacterales</taxon>
        <taxon>Desulfobacteraceae</taxon>
        <taxon>Desulfamplus</taxon>
    </lineage>
</organism>
<dbReference type="RefSeq" id="WP_222424024.1">
    <property type="nucleotide sequence ID" value="NZ_LT828543.1"/>
</dbReference>
<reference evidence="1 2" key="1">
    <citation type="submission" date="2017-03" db="EMBL/GenBank/DDBJ databases">
        <authorList>
            <person name="Afonso C.L."/>
            <person name="Miller P.J."/>
            <person name="Scott M.A."/>
            <person name="Spackman E."/>
            <person name="Goraichik I."/>
            <person name="Dimitrov K.M."/>
            <person name="Suarez D.L."/>
            <person name="Swayne D.E."/>
        </authorList>
    </citation>
    <scope>NUCLEOTIDE SEQUENCE [LARGE SCALE GENOMIC DNA]</scope>
    <source>
        <strain evidence="1">PRJEB14757</strain>
    </source>
</reference>
<name>A0A1W1HJR3_9BACT</name>
<dbReference type="Proteomes" id="UP000191931">
    <property type="component" value="Unassembled WGS sequence"/>
</dbReference>
<dbReference type="GO" id="GO:0016301">
    <property type="term" value="F:kinase activity"/>
    <property type="evidence" value="ECO:0007669"/>
    <property type="project" value="UniProtKB-KW"/>
</dbReference>